<name>A0A918RHP4_9ACTN</name>
<evidence type="ECO:0000313" key="3">
    <source>
        <dbReference type="EMBL" id="GGZ96915.1"/>
    </source>
</evidence>
<feature type="transmembrane region" description="Helical" evidence="2">
    <location>
        <begin position="48"/>
        <end position="68"/>
    </location>
</feature>
<dbReference type="PANTHER" id="PTHR23242">
    <property type="entry name" value="TRANSCRIPTION FACTOR HOXA13"/>
    <property type="match status" value="1"/>
</dbReference>
<dbReference type="Proteomes" id="UP000634660">
    <property type="component" value="Unassembled WGS sequence"/>
</dbReference>
<feature type="region of interest" description="Disordered" evidence="1">
    <location>
        <begin position="305"/>
        <end position="340"/>
    </location>
</feature>
<protein>
    <recommendedName>
        <fullName evidence="5">DUF2637 domain-containing protein</fullName>
    </recommendedName>
</protein>
<dbReference type="Pfam" id="PF10935">
    <property type="entry name" value="DUF2637"/>
    <property type="match status" value="1"/>
</dbReference>
<keyword evidence="2" id="KW-1133">Transmembrane helix</keyword>
<dbReference type="RefSeq" id="WP_189829189.1">
    <property type="nucleotide sequence ID" value="NZ_BMVX01000043.1"/>
</dbReference>
<proteinExistence type="predicted"/>
<dbReference type="EMBL" id="BMVX01000043">
    <property type="protein sequence ID" value="GGZ96915.1"/>
    <property type="molecule type" value="Genomic_DNA"/>
</dbReference>
<feature type="transmembrane region" description="Helical" evidence="2">
    <location>
        <begin position="80"/>
        <end position="98"/>
    </location>
</feature>
<feature type="region of interest" description="Disordered" evidence="1">
    <location>
        <begin position="373"/>
        <end position="471"/>
    </location>
</feature>
<feature type="compositionally biased region" description="Basic and acidic residues" evidence="1">
    <location>
        <begin position="450"/>
        <end position="468"/>
    </location>
</feature>
<comment type="caution">
    <text evidence="3">The sequence shown here is derived from an EMBL/GenBank/DDBJ whole genome shotgun (WGS) entry which is preliminary data.</text>
</comment>
<evidence type="ECO:0008006" key="5">
    <source>
        <dbReference type="Google" id="ProtNLM"/>
    </source>
</evidence>
<dbReference type="AlphaFoldDB" id="A0A918RHP4"/>
<gene>
    <name evidence="3" type="ORF">GCM10010371_66050</name>
</gene>
<reference evidence="3" key="1">
    <citation type="journal article" date="2014" name="Int. J. Syst. Evol. Microbiol.">
        <title>Complete genome sequence of Corynebacterium casei LMG S-19264T (=DSM 44701T), isolated from a smear-ripened cheese.</title>
        <authorList>
            <consortium name="US DOE Joint Genome Institute (JGI-PGF)"/>
            <person name="Walter F."/>
            <person name="Albersmeier A."/>
            <person name="Kalinowski J."/>
            <person name="Ruckert C."/>
        </authorList>
    </citation>
    <scope>NUCLEOTIDE SEQUENCE</scope>
    <source>
        <strain evidence="3">JCM 4834</strain>
    </source>
</reference>
<keyword evidence="2" id="KW-0472">Membrane</keyword>
<accession>A0A918RHP4</accession>
<sequence length="626" mass="67877">MTGWQKTAVVGIVIAALGLGGLGLYLSFGSVARFAFDRLHFGSLTRGRLFAVGVDVGIMVLIGIDLVMAWLRRPIAWVRIPVWLLTGATVVLNAASVAPPHEQGWTVLDYLAAGAHGLVPILFISVVEVGRDAVDRIVRPVRPGRDSIPLIRWFLDRKATWAIYCRMRLWRIDSYPEMIRRDQELLGYEQWLARKYKGDLSKATADEKLPMTMAPHGYTVDQALLLPAVQEQAAREREEADKRHKRAVESATKLAGYDAQRKELLAQGEVDKTAATVDGQTGIARAEAEGAVLLAQRIAEIERQAHDRAQTAQDRARQAAAEREEADEREKKAGADLRAADLERRAAEKRKEAAQADKVAAAETMAVETETITKARQAAAEASRRAAEEDKAGAEARRTAAESDRLTAEETLRTRQAAAATAEAAKTEAEADRRAAEARRATAEADQAEAEIRRAAAEADRLTTEENTRKKRAAVDGTISAQTAAEAAKAAAEIEHRVAETRRAAAEADRLTTEETLRAQRAATETALAAKAAAEAQQAAAEARRAAAEIEAHAIEMEDAAKLKPRDRAIRKVARMILAAGGDADRIPLADIQNLLDVSPGTASEYQSAAKALIASDDYETVPQPA</sequence>
<evidence type="ECO:0000256" key="1">
    <source>
        <dbReference type="SAM" id="MobiDB-lite"/>
    </source>
</evidence>
<feature type="compositionally biased region" description="Low complexity" evidence="1">
    <location>
        <begin position="414"/>
        <end position="424"/>
    </location>
</feature>
<feature type="compositionally biased region" description="Basic and acidic residues" evidence="1">
    <location>
        <begin position="425"/>
        <end position="443"/>
    </location>
</feature>
<organism evidence="3 4">
    <name type="scientific">Streptomyces subrutilus</name>
    <dbReference type="NCBI Taxonomy" id="36818"/>
    <lineage>
        <taxon>Bacteria</taxon>
        <taxon>Bacillati</taxon>
        <taxon>Actinomycetota</taxon>
        <taxon>Actinomycetes</taxon>
        <taxon>Kitasatosporales</taxon>
        <taxon>Streptomycetaceae</taxon>
        <taxon>Streptomyces</taxon>
    </lineage>
</organism>
<evidence type="ECO:0000256" key="2">
    <source>
        <dbReference type="SAM" id="Phobius"/>
    </source>
</evidence>
<evidence type="ECO:0000313" key="4">
    <source>
        <dbReference type="Proteomes" id="UP000634660"/>
    </source>
</evidence>
<keyword evidence="2" id="KW-0812">Transmembrane</keyword>
<feature type="compositionally biased region" description="Basic and acidic residues" evidence="1">
    <location>
        <begin position="382"/>
        <end position="413"/>
    </location>
</feature>
<feature type="transmembrane region" description="Helical" evidence="2">
    <location>
        <begin position="7"/>
        <end position="28"/>
    </location>
</feature>
<reference evidence="3" key="2">
    <citation type="submission" date="2020-09" db="EMBL/GenBank/DDBJ databases">
        <authorList>
            <person name="Sun Q."/>
            <person name="Ohkuma M."/>
        </authorList>
    </citation>
    <scope>NUCLEOTIDE SEQUENCE</scope>
    <source>
        <strain evidence="3">JCM 4834</strain>
    </source>
</reference>
<dbReference type="InterPro" id="IPR021235">
    <property type="entry name" value="DUF2637"/>
</dbReference>
<dbReference type="PANTHER" id="PTHR23242:SF9">
    <property type="entry name" value="TRANSCRIPTION FACTOR HOXA13"/>
    <property type="match status" value="1"/>
</dbReference>